<feature type="region of interest" description="Disordered" evidence="1">
    <location>
        <begin position="54"/>
        <end position="84"/>
    </location>
</feature>
<name>A0A7R8VJQ9_TIMDO</name>
<accession>A0A7R8VJQ9</accession>
<feature type="compositionally biased region" description="Polar residues" evidence="1">
    <location>
        <begin position="66"/>
        <end position="75"/>
    </location>
</feature>
<organism evidence="2">
    <name type="scientific">Timema douglasi</name>
    <name type="common">Walking stick</name>
    <dbReference type="NCBI Taxonomy" id="61478"/>
    <lineage>
        <taxon>Eukaryota</taxon>
        <taxon>Metazoa</taxon>
        <taxon>Ecdysozoa</taxon>
        <taxon>Arthropoda</taxon>
        <taxon>Hexapoda</taxon>
        <taxon>Insecta</taxon>
        <taxon>Pterygota</taxon>
        <taxon>Neoptera</taxon>
        <taxon>Polyneoptera</taxon>
        <taxon>Phasmatodea</taxon>
        <taxon>Timematodea</taxon>
        <taxon>Timematoidea</taxon>
        <taxon>Timematidae</taxon>
        <taxon>Timema</taxon>
    </lineage>
</organism>
<proteinExistence type="predicted"/>
<reference evidence="2" key="1">
    <citation type="submission" date="2020-11" db="EMBL/GenBank/DDBJ databases">
        <authorList>
            <person name="Tran Van P."/>
        </authorList>
    </citation>
    <scope>NUCLEOTIDE SEQUENCE</scope>
</reference>
<sequence>MKSSSVASLVLTDSSQLTSDSQHLVNLTGVGRVDMSNFELLKVLGTGGVTRKDSGRGPTCRFIPRSKSTPSSFCASSLPPGDNW</sequence>
<evidence type="ECO:0000313" key="2">
    <source>
        <dbReference type="EMBL" id="CAD7199833.1"/>
    </source>
</evidence>
<evidence type="ECO:0000256" key="1">
    <source>
        <dbReference type="SAM" id="MobiDB-lite"/>
    </source>
</evidence>
<dbReference type="AlphaFoldDB" id="A0A7R8VJQ9"/>
<gene>
    <name evidence="2" type="ORF">TDIB3V08_LOCUS6077</name>
</gene>
<dbReference type="EMBL" id="OA567070">
    <property type="protein sequence ID" value="CAD7199833.1"/>
    <property type="molecule type" value="Genomic_DNA"/>
</dbReference>
<protein>
    <submittedName>
        <fullName evidence="2">Uncharacterized protein</fullName>
    </submittedName>
</protein>